<protein>
    <submittedName>
        <fullName evidence="2">Uncharacterized protein</fullName>
    </submittedName>
</protein>
<organism evidence="2 3">
    <name type="scientific">Thecamonas trahens ATCC 50062</name>
    <dbReference type="NCBI Taxonomy" id="461836"/>
    <lineage>
        <taxon>Eukaryota</taxon>
        <taxon>Apusozoa</taxon>
        <taxon>Apusomonadida</taxon>
        <taxon>Apusomonadidae</taxon>
        <taxon>Thecamonas</taxon>
    </lineage>
</organism>
<dbReference type="EMBL" id="GL349469">
    <property type="protein sequence ID" value="KNC51657.1"/>
    <property type="molecule type" value="Genomic_DNA"/>
</dbReference>
<sequence>MNASGDAYLASSLYLPNTMSHRSNSSVVTEGQEYAIEALRDELEQLTVENTELEARLAQITKEGRADTLRNALADSPVLAGRSLAEIVEFLETLSDSIEPSSDASPVIDPELHSILDDHV</sequence>
<dbReference type="AlphaFoldDB" id="A0A0L0DH69"/>
<proteinExistence type="predicted"/>
<accession>A0A0L0DH69</accession>
<gene>
    <name evidence="2" type="ORF">AMSG_07720</name>
</gene>
<evidence type="ECO:0000256" key="1">
    <source>
        <dbReference type="SAM" id="Coils"/>
    </source>
</evidence>
<evidence type="ECO:0000313" key="3">
    <source>
        <dbReference type="Proteomes" id="UP000054408"/>
    </source>
</evidence>
<evidence type="ECO:0000313" key="2">
    <source>
        <dbReference type="EMBL" id="KNC51657.1"/>
    </source>
</evidence>
<feature type="coiled-coil region" evidence="1">
    <location>
        <begin position="29"/>
        <end position="63"/>
    </location>
</feature>
<keyword evidence="3" id="KW-1185">Reference proteome</keyword>
<dbReference type="RefSeq" id="XP_013755795.1">
    <property type="nucleotide sequence ID" value="XM_013900341.1"/>
</dbReference>
<dbReference type="Proteomes" id="UP000054408">
    <property type="component" value="Unassembled WGS sequence"/>
</dbReference>
<name>A0A0L0DH69_THETB</name>
<keyword evidence="1" id="KW-0175">Coiled coil</keyword>
<reference evidence="2 3" key="1">
    <citation type="submission" date="2010-05" db="EMBL/GenBank/DDBJ databases">
        <title>The Genome Sequence of Thecamonas trahens ATCC 50062.</title>
        <authorList>
            <consortium name="The Broad Institute Genome Sequencing Platform"/>
            <person name="Russ C."/>
            <person name="Cuomo C."/>
            <person name="Shea T."/>
            <person name="Young S.K."/>
            <person name="Zeng Q."/>
            <person name="Koehrsen M."/>
            <person name="Haas B."/>
            <person name="Borodovsky M."/>
            <person name="Guigo R."/>
            <person name="Alvarado L."/>
            <person name="Berlin A."/>
            <person name="Bochicchio J."/>
            <person name="Borenstein D."/>
            <person name="Chapman S."/>
            <person name="Chen Z."/>
            <person name="Freedman E."/>
            <person name="Gellesch M."/>
            <person name="Goldberg J."/>
            <person name="Griggs A."/>
            <person name="Gujja S."/>
            <person name="Heilman E."/>
            <person name="Heiman D."/>
            <person name="Hepburn T."/>
            <person name="Howarth C."/>
            <person name="Jen D."/>
            <person name="Larson L."/>
            <person name="Mehta T."/>
            <person name="Park D."/>
            <person name="Pearson M."/>
            <person name="Roberts A."/>
            <person name="Saif S."/>
            <person name="Shenoy N."/>
            <person name="Sisk P."/>
            <person name="Stolte C."/>
            <person name="Sykes S."/>
            <person name="Thomson T."/>
            <person name="Walk T."/>
            <person name="White J."/>
            <person name="Yandava C."/>
            <person name="Burger G."/>
            <person name="Gray M.W."/>
            <person name="Holland P.W.H."/>
            <person name="King N."/>
            <person name="Lang F.B.F."/>
            <person name="Roger A.J."/>
            <person name="Ruiz-Trillo I."/>
            <person name="Lander E."/>
            <person name="Nusbaum C."/>
        </authorList>
    </citation>
    <scope>NUCLEOTIDE SEQUENCE [LARGE SCALE GENOMIC DNA]</scope>
    <source>
        <strain evidence="2 3">ATCC 50062</strain>
    </source>
</reference>
<dbReference type="GeneID" id="25566579"/>